<keyword evidence="1" id="KW-0472">Membrane</keyword>
<gene>
    <name evidence="2" type="ORF">AKO1_007940</name>
</gene>
<dbReference type="EMBL" id="JAOPGA020000496">
    <property type="protein sequence ID" value="KAL0479048.1"/>
    <property type="molecule type" value="Genomic_DNA"/>
</dbReference>
<sequence length="508" mass="58228">MVGQGTYTNQDASATVSHRARRNAARMILNGILKFSKYIVYLASAVTTLYLVFLQLDNRGIIAKTLLLECPAPRSRISVSYGTMNTLATTEVTLESENNNFHFNDEEFPFRLTVKNNHPTRLLPKGTSFRIKPTKNSDTFRGQLIHELESDVYPEKSITASVKIKQYPRPPGINYIKNFPDTFSLMMQMRDNEGKYRDTPITYDTFAFNTTMFKGEVLRSMKCNLPKDIYKKKILLFGPNGSHKSTIFCLLKNVLQYGPCGEQVRRSRDHVTTSLTTANYQMGDGYTLQITDNVGNTFMSNKFCSRILQGTISEGNNLTKKGVRHKLLEETSSFETDFKRNPQLFSDHFPRVMLYVMTMASLADPEKIKKMDYLFELAKTLNVAPVLVITDMKNATSDLRLFSNWRNEHTGYKYFKVITPENVNSRSTIRFVEGKVWMHVLSSSLMDYCLHGSKATIRNRDRSDFYDAGCVQNILKEKDYSSLRLALDLLYNCLYFMRNIAINCGFVI</sequence>
<evidence type="ECO:0000313" key="3">
    <source>
        <dbReference type="Proteomes" id="UP001431209"/>
    </source>
</evidence>
<reference evidence="2 3" key="1">
    <citation type="submission" date="2024-03" db="EMBL/GenBank/DDBJ databases">
        <title>The Acrasis kona genome and developmental transcriptomes reveal deep origins of eukaryotic multicellular pathways.</title>
        <authorList>
            <person name="Sheikh S."/>
            <person name="Fu C.-J."/>
            <person name="Brown M.W."/>
            <person name="Baldauf S.L."/>
        </authorList>
    </citation>
    <scope>NUCLEOTIDE SEQUENCE [LARGE SCALE GENOMIC DNA]</scope>
    <source>
        <strain evidence="2 3">ATCC MYA-3509</strain>
    </source>
</reference>
<dbReference type="Proteomes" id="UP001431209">
    <property type="component" value="Unassembled WGS sequence"/>
</dbReference>
<keyword evidence="3" id="KW-1185">Reference proteome</keyword>
<evidence type="ECO:0000313" key="2">
    <source>
        <dbReference type="EMBL" id="KAL0479048.1"/>
    </source>
</evidence>
<keyword evidence="1" id="KW-1133">Transmembrane helix</keyword>
<evidence type="ECO:0000256" key="1">
    <source>
        <dbReference type="SAM" id="Phobius"/>
    </source>
</evidence>
<comment type="caution">
    <text evidence="2">The sequence shown here is derived from an EMBL/GenBank/DDBJ whole genome shotgun (WGS) entry which is preliminary data.</text>
</comment>
<dbReference type="InterPro" id="IPR027417">
    <property type="entry name" value="P-loop_NTPase"/>
</dbReference>
<accession>A0AAW2YQ66</accession>
<name>A0AAW2YQ66_9EUKA</name>
<protein>
    <submittedName>
        <fullName evidence="2">Uncharacterized protein</fullName>
    </submittedName>
</protein>
<feature type="transmembrane region" description="Helical" evidence="1">
    <location>
        <begin position="38"/>
        <end position="56"/>
    </location>
</feature>
<proteinExistence type="predicted"/>
<keyword evidence="1" id="KW-0812">Transmembrane</keyword>
<dbReference type="SUPFAM" id="SSF52540">
    <property type="entry name" value="P-loop containing nucleoside triphosphate hydrolases"/>
    <property type="match status" value="1"/>
</dbReference>
<dbReference type="AlphaFoldDB" id="A0AAW2YQ66"/>
<organism evidence="2 3">
    <name type="scientific">Acrasis kona</name>
    <dbReference type="NCBI Taxonomy" id="1008807"/>
    <lineage>
        <taxon>Eukaryota</taxon>
        <taxon>Discoba</taxon>
        <taxon>Heterolobosea</taxon>
        <taxon>Tetramitia</taxon>
        <taxon>Eutetramitia</taxon>
        <taxon>Acrasidae</taxon>
        <taxon>Acrasis</taxon>
    </lineage>
</organism>